<protein>
    <submittedName>
        <fullName evidence="3">Universal stress protein</fullName>
    </submittedName>
</protein>
<gene>
    <name evidence="3" type="ORF">F7231_11220</name>
</gene>
<dbReference type="PANTHER" id="PTHR46268">
    <property type="entry name" value="STRESS RESPONSE PROTEIN NHAX"/>
    <property type="match status" value="1"/>
</dbReference>
<sequence>MKTILFPTDFSNEAAKALPVVAQLARLFNADLHLIHVLQRLMPGYAPRIHDADAQHLDALIVIEAAFDALKATPALNALRVHTHALTAADPADLLDDPRFAAADLLVMASTGASGLKELLLGSTAEHLIRRATMPLLVLKNPPGYLDLKTIVFASDFAGQYDASIDFLQMLFDAFDYPAVHLLYINTLNHFVPTHELLPRMEAFARRYQLSGCSFNQQDEYDVETGLLAFAHEKQADLIVLGTHGRRGLRHLLQGSIAEDVANHATISVLALPLHQETVLATVQGLLN</sequence>
<dbReference type="InterPro" id="IPR006016">
    <property type="entry name" value="UspA"/>
</dbReference>
<evidence type="ECO:0000256" key="1">
    <source>
        <dbReference type="ARBA" id="ARBA00008791"/>
    </source>
</evidence>
<reference evidence="4" key="1">
    <citation type="submission" date="2019-09" db="EMBL/GenBank/DDBJ databases">
        <authorList>
            <person name="Jung D.-H."/>
        </authorList>
    </citation>
    <scope>NUCLEOTIDE SEQUENCE [LARGE SCALE GENOMIC DNA]</scope>
    <source>
        <strain evidence="4">JA-25</strain>
    </source>
</reference>
<dbReference type="CDD" id="cd00293">
    <property type="entry name" value="USP-like"/>
    <property type="match status" value="2"/>
</dbReference>
<dbReference type="PRINTS" id="PR01438">
    <property type="entry name" value="UNVRSLSTRESS"/>
</dbReference>
<comment type="caution">
    <text evidence="3">The sequence shown here is derived from an EMBL/GenBank/DDBJ whole genome shotgun (WGS) entry which is preliminary data.</text>
</comment>
<name>A0ABX0QHP8_9BACT</name>
<reference evidence="4" key="2">
    <citation type="submission" date="2023-07" db="EMBL/GenBank/DDBJ databases">
        <authorList>
            <person name="Jung D.-H."/>
        </authorList>
    </citation>
    <scope>NUCLEOTIDE SEQUENCE [LARGE SCALE GENOMIC DNA]</scope>
    <source>
        <strain evidence="4">JA-25</strain>
    </source>
</reference>
<feature type="domain" description="UspA" evidence="2">
    <location>
        <begin position="1"/>
        <end position="140"/>
    </location>
</feature>
<dbReference type="PANTHER" id="PTHR46268:SF6">
    <property type="entry name" value="UNIVERSAL STRESS PROTEIN UP12"/>
    <property type="match status" value="1"/>
</dbReference>
<proteinExistence type="inferred from homology"/>
<dbReference type="Pfam" id="PF00582">
    <property type="entry name" value="Usp"/>
    <property type="match status" value="2"/>
</dbReference>
<dbReference type="SUPFAM" id="SSF52402">
    <property type="entry name" value="Adenine nucleotide alpha hydrolases-like"/>
    <property type="match status" value="2"/>
</dbReference>
<feature type="domain" description="UspA" evidence="2">
    <location>
        <begin position="221"/>
        <end position="272"/>
    </location>
</feature>
<accession>A0ABX0QHP8</accession>
<dbReference type="Gene3D" id="3.40.50.620">
    <property type="entry name" value="HUPs"/>
    <property type="match status" value="1"/>
</dbReference>
<dbReference type="EMBL" id="WAEL01000003">
    <property type="protein sequence ID" value="NID10740.1"/>
    <property type="molecule type" value="Genomic_DNA"/>
</dbReference>
<evidence type="ECO:0000313" key="4">
    <source>
        <dbReference type="Proteomes" id="UP000606008"/>
    </source>
</evidence>
<keyword evidence="4" id="KW-1185">Reference proteome</keyword>
<dbReference type="Proteomes" id="UP000606008">
    <property type="component" value="Unassembled WGS sequence"/>
</dbReference>
<dbReference type="Gene3D" id="3.40.50.12370">
    <property type="match status" value="1"/>
</dbReference>
<dbReference type="InterPro" id="IPR006015">
    <property type="entry name" value="Universal_stress_UspA"/>
</dbReference>
<evidence type="ECO:0000313" key="3">
    <source>
        <dbReference type="EMBL" id="NID10740.1"/>
    </source>
</evidence>
<dbReference type="RefSeq" id="WP_166691955.1">
    <property type="nucleotide sequence ID" value="NZ_WAEL01000003.1"/>
</dbReference>
<evidence type="ECO:0000259" key="2">
    <source>
        <dbReference type="Pfam" id="PF00582"/>
    </source>
</evidence>
<dbReference type="InterPro" id="IPR014729">
    <property type="entry name" value="Rossmann-like_a/b/a_fold"/>
</dbReference>
<comment type="similarity">
    <text evidence="1">Belongs to the universal stress protein A family.</text>
</comment>
<organism evidence="3 4">
    <name type="scientific">Fibrivirga algicola</name>
    <dbReference type="NCBI Taxonomy" id="2950420"/>
    <lineage>
        <taxon>Bacteria</taxon>
        <taxon>Pseudomonadati</taxon>
        <taxon>Bacteroidota</taxon>
        <taxon>Cytophagia</taxon>
        <taxon>Cytophagales</taxon>
        <taxon>Spirosomataceae</taxon>
        <taxon>Fibrivirga</taxon>
    </lineage>
</organism>